<evidence type="ECO:0000256" key="1">
    <source>
        <dbReference type="SAM" id="Phobius"/>
    </source>
</evidence>
<feature type="transmembrane region" description="Helical" evidence="1">
    <location>
        <begin position="61"/>
        <end position="77"/>
    </location>
</feature>
<proteinExistence type="predicted"/>
<comment type="caution">
    <text evidence="2">The sequence shown here is derived from an EMBL/GenBank/DDBJ whole genome shotgun (WGS) entry which is preliminary data.</text>
</comment>
<accession>A0A133V6E7</accession>
<keyword evidence="1" id="KW-0812">Transmembrane</keyword>
<evidence type="ECO:0000313" key="3">
    <source>
        <dbReference type="Proteomes" id="UP000070035"/>
    </source>
</evidence>
<keyword evidence="3" id="KW-1185">Reference proteome</keyword>
<dbReference type="Proteomes" id="UP000070035">
    <property type="component" value="Unassembled WGS sequence"/>
</dbReference>
<dbReference type="AlphaFoldDB" id="A0A133V6E7"/>
<organism evidence="2 3">
    <name type="scientific">candidate division MSBL1 archaeon SCGC-AAA261F17</name>
    <dbReference type="NCBI Taxonomy" id="1698274"/>
    <lineage>
        <taxon>Archaea</taxon>
        <taxon>Methanobacteriati</taxon>
        <taxon>Methanobacteriota</taxon>
        <taxon>candidate division MSBL1</taxon>
    </lineage>
</organism>
<evidence type="ECO:0000313" key="2">
    <source>
        <dbReference type="EMBL" id="KXB02019.1"/>
    </source>
</evidence>
<dbReference type="EMBL" id="LHXY01000016">
    <property type="protein sequence ID" value="KXB02019.1"/>
    <property type="molecule type" value="Genomic_DNA"/>
</dbReference>
<reference evidence="2 3" key="1">
    <citation type="journal article" date="2016" name="Sci. Rep.">
        <title>Metabolic traits of an uncultured archaeal lineage -MSBL1- from brine pools of the Red Sea.</title>
        <authorList>
            <person name="Mwirichia R."/>
            <person name="Alam I."/>
            <person name="Rashid M."/>
            <person name="Vinu M."/>
            <person name="Ba-Alawi W."/>
            <person name="Anthony Kamau A."/>
            <person name="Kamanda Ngugi D."/>
            <person name="Goker M."/>
            <person name="Klenk H.P."/>
            <person name="Bajic V."/>
            <person name="Stingl U."/>
        </authorList>
    </citation>
    <scope>NUCLEOTIDE SEQUENCE [LARGE SCALE GENOMIC DNA]</scope>
    <source>
        <strain evidence="2">SCGC-AAA261F17</strain>
    </source>
</reference>
<keyword evidence="1" id="KW-0472">Membrane</keyword>
<protein>
    <submittedName>
        <fullName evidence="2">Uncharacterized protein</fullName>
    </submittedName>
</protein>
<sequence>MDRTQYAVKFLEKLREVGKAKRVSIDFVLERDGFNLPSDDTRVRAINDLIDLGMVERKGKWYSCWVIVTSSVLMWFVVQLVRRLWHCLRTAGGGVFANVFRAERRKRLHLTVIGFARLEGH</sequence>
<gene>
    <name evidence="2" type="ORF">AKJ44_01585</name>
</gene>
<keyword evidence="1" id="KW-1133">Transmembrane helix</keyword>
<name>A0A133V6E7_9EURY</name>